<name>A0A1D6Q515_MAIZE</name>
<dbReference type="AlphaFoldDB" id="A0A1D6Q515"/>
<organism evidence="2">
    <name type="scientific">Zea mays</name>
    <name type="common">Maize</name>
    <dbReference type="NCBI Taxonomy" id="4577"/>
    <lineage>
        <taxon>Eukaryota</taxon>
        <taxon>Viridiplantae</taxon>
        <taxon>Streptophyta</taxon>
        <taxon>Embryophyta</taxon>
        <taxon>Tracheophyta</taxon>
        <taxon>Spermatophyta</taxon>
        <taxon>Magnoliopsida</taxon>
        <taxon>Liliopsida</taxon>
        <taxon>Poales</taxon>
        <taxon>Poaceae</taxon>
        <taxon>PACMAD clade</taxon>
        <taxon>Panicoideae</taxon>
        <taxon>Andropogonodae</taxon>
        <taxon>Andropogoneae</taxon>
        <taxon>Tripsacinae</taxon>
        <taxon>Zea</taxon>
    </lineage>
</organism>
<evidence type="ECO:0000313" key="2">
    <source>
        <dbReference type="EMBL" id="AQK53638.1"/>
    </source>
</evidence>
<evidence type="ECO:0000256" key="1">
    <source>
        <dbReference type="SAM" id="MobiDB-lite"/>
    </source>
</evidence>
<dbReference type="InParanoid" id="A0A1D6Q515"/>
<dbReference type="EMBL" id="CM000780">
    <property type="protein sequence ID" value="AQK53639.1"/>
    <property type="molecule type" value="Genomic_DNA"/>
</dbReference>
<proteinExistence type="predicted"/>
<dbReference type="EMBL" id="CM000780">
    <property type="protein sequence ID" value="AQK53638.1"/>
    <property type="molecule type" value="Genomic_DNA"/>
</dbReference>
<feature type="compositionally biased region" description="Low complexity" evidence="1">
    <location>
        <begin position="119"/>
        <end position="138"/>
    </location>
</feature>
<feature type="region of interest" description="Disordered" evidence="1">
    <location>
        <begin position="110"/>
        <end position="198"/>
    </location>
</feature>
<reference evidence="2" key="1">
    <citation type="submission" date="2015-12" db="EMBL/GenBank/DDBJ databases">
        <title>Update maize B73 reference genome by single molecule sequencing technologies.</title>
        <authorList>
            <consortium name="Maize Genome Sequencing Project"/>
            <person name="Ware D."/>
        </authorList>
    </citation>
    <scope>NUCLEOTIDE SEQUENCE</scope>
    <source>
        <tissue evidence="2">Seedling</tissue>
    </source>
</reference>
<protein>
    <submittedName>
        <fullName evidence="2">Uncharacterized protein</fullName>
    </submittedName>
</protein>
<gene>
    <name evidence="2" type="ORF">ZEAMMB73_Zm00001d051104</name>
</gene>
<dbReference type="STRING" id="4577.A0A1D6Q515"/>
<sequence>VTENKDFIERKREVVSFSPNDKASVDSFLQVGFAQLVECSSFCSQLLHIYYSTSGLLTPHAAAPQSPLPSTAAPQSRNSATCIHRAIAAAVPSPRPQFPVHPAVHAAEHSFPLRPQSPPRARSSRPAPQSTPSSTAATEHSFPSHPAVPAASPRPQFPPRATLLRPEWSSSAVNGTAGRDGAASTKSPPCATKSPPLRGQSKECLEKVAKTVSFLAWPEGSFLLLLTGSCQESLFDAVVRSRDGRHQV</sequence>
<dbReference type="EMBL" id="CM000780">
    <property type="protein sequence ID" value="AQK53637.1"/>
    <property type="molecule type" value="Genomic_DNA"/>
</dbReference>
<accession>A0A1D6Q515</accession>
<feature type="non-terminal residue" evidence="2">
    <location>
        <position position="1"/>
    </location>
</feature>